<accession>A0A378VWM6</accession>
<organism evidence="1">
    <name type="scientific">Neisseria gonorrhoeae</name>
    <dbReference type="NCBI Taxonomy" id="485"/>
    <lineage>
        <taxon>Bacteria</taxon>
        <taxon>Pseudomonadati</taxon>
        <taxon>Pseudomonadota</taxon>
        <taxon>Betaproteobacteria</taxon>
        <taxon>Neisseriales</taxon>
        <taxon>Neisseriaceae</taxon>
        <taxon>Neisseria</taxon>
    </lineage>
</organism>
<name>A0A378VWM6_NEIGO</name>
<proteinExistence type="predicted"/>
<sequence length="83" mass="8982">MFFGGADAREQELAVLFVELGESVLFEQAAEQAVVEIVAAQRAVAAGGFDFKQSFGQLQYGYVECAAAQIVHDKRAFRGVVQP</sequence>
<reference evidence="1" key="1">
    <citation type="submission" date="2018-06" db="EMBL/GenBank/DDBJ databases">
        <authorList>
            <consortium name="Pathogen Informatics"/>
            <person name="Doyle S."/>
        </authorList>
    </citation>
    <scope>NUCLEOTIDE SEQUENCE [LARGE SCALE GENOMIC DNA]</scope>
    <source>
        <strain evidence="1">NCTC11421</strain>
    </source>
</reference>
<dbReference type="Pfam" id="PF10712">
    <property type="entry name" value="NAD-GH"/>
    <property type="match status" value="1"/>
</dbReference>
<gene>
    <name evidence="1" type="ORF">NCTC11421_01406</name>
</gene>
<evidence type="ECO:0000313" key="1">
    <source>
        <dbReference type="EMBL" id="SUA21377.1"/>
    </source>
</evidence>
<dbReference type="AlphaFoldDB" id="A0A378VWM6"/>
<protein>
    <submittedName>
        <fullName evidence="1">NAD-specific glutamate dehydrogenase</fullName>
    </submittedName>
</protein>
<dbReference type="EMBL" id="UGRI01000001">
    <property type="protein sequence ID" value="SUA21377.1"/>
    <property type="molecule type" value="Genomic_DNA"/>
</dbReference>
<dbReference type="InterPro" id="IPR019651">
    <property type="entry name" value="Glutamate_DH_NAD-spec"/>
</dbReference>